<keyword evidence="7" id="KW-0547">Nucleotide-binding</keyword>
<dbReference type="GO" id="GO:0016567">
    <property type="term" value="P:protein ubiquitination"/>
    <property type="evidence" value="ECO:0007669"/>
    <property type="project" value="InterPro"/>
</dbReference>
<dbReference type="GO" id="GO:0061630">
    <property type="term" value="F:ubiquitin protein ligase activity"/>
    <property type="evidence" value="ECO:0007669"/>
    <property type="project" value="UniProtKB-EC"/>
</dbReference>
<comment type="function">
    <text evidence="2">Functions as an E3 ubiquitin ligase.</text>
</comment>
<keyword evidence="12" id="KW-1185">Reference proteome</keyword>
<dbReference type="Gene3D" id="3.30.40.10">
    <property type="entry name" value="Zinc/RING finger domain, C3HC4 (zinc finger)"/>
    <property type="match status" value="1"/>
</dbReference>
<comment type="catalytic activity">
    <reaction evidence="1">
        <text>S-ubiquitinyl-[E2 ubiquitin-conjugating enzyme]-L-cysteine + [acceptor protein]-L-lysine = [E2 ubiquitin-conjugating enzyme]-L-cysteine + N(6)-ubiquitinyl-[acceptor protein]-L-lysine.</text>
        <dbReference type="EC" id="2.3.2.27"/>
    </reaction>
</comment>
<dbReference type="Proteomes" id="UP001497480">
    <property type="component" value="Unassembled WGS sequence"/>
</dbReference>
<dbReference type="InterPro" id="IPR001245">
    <property type="entry name" value="Ser-Thr/Tyr_kinase_cat_dom"/>
</dbReference>
<dbReference type="PANTHER" id="PTHR45647:SF22">
    <property type="entry name" value="U-BOX DOMAIN-CONTAINING PROTEIN 32"/>
    <property type="match status" value="1"/>
</dbReference>
<evidence type="ECO:0000256" key="6">
    <source>
        <dbReference type="ARBA" id="ARBA00022786"/>
    </source>
</evidence>
<evidence type="ECO:0000256" key="4">
    <source>
        <dbReference type="ARBA" id="ARBA00012483"/>
    </source>
</evidence>
<keyword evidence="7" id="KW-0067">ATP-binding</keyword>
<dbReference type="SMART" id="SM00504">
    <property type="entry name" value="Ubox"/>
    <property type="match status" value="1"/>
</dbReference>
<evidence type="ECO:0000256" key="2">
    <source>
        <dbReference type="ARBA" id="ARBA00003861"/>
    </source>
</evidence>
<protein>
    <recommendedName>
        <fullName evidence="4">RING-type E3 ubiquitin transferase</fullName>
        <ecNumber evidence="4">2.3.2.27</ecNumber>
    </recommendedName>
</protein>
<evidence type="ECO:0000259" key="10">
    <source>
        <dbReference type="PROSITE" id="PS51698"/>
    </source>
</evidence>
<dbReference type="EC" id="2.3.2.27" evidence="4"/>
<evidence type="ECO:0000313" key="12">
    <source>
        <dbReference type="Proteomes" id="UP001497480"/>
    </source>
</evidence>
<dbReference type="Pfam" id="PF07714">
    <property type="entry name" value="PK_Tyr_Ser-Thr"/>
    <property type="match status" value="1"/>
</dbReference>
<dbReference type="SUPFAM" id="SSF57850">
    <property type="entry name" value="RING/U-box"/>
    <property type="match status" value="1"/>
</dbReference>
<name>A0AAV1XHK1_LUPLU</name>
<feature type="coiled-coil region" evidence="8">
    <location>
        <begin position="313"/>
        <end position="368"/>
    </location>
</feature>
<dbReference type="PROSITE" id="PS51698">
    <property type="entry name" value="U_BOX"/>
    <property type="match status" value="1"/>
</dbReference>
<evidence type="ECO:0000256" key="3">
    <source>
        <dbReference type="ARBA" id="ARBA00004906"/>
    </source>
</evidence>
<dbReference type="Gene3D" id="3.40.50.620">
    <property type="entry name" value="HUPs"/>
    <property type="match status" value="1"/>
</dbReference>
<dbReference type="GO" id="GO:0004672">
    <property type="term" value="F:protein kinase activity"/>
    <property type="evidence" value="ECO:0007669"/>
    <property type="project" value="InterPro"/>
</dbReference>
<accession>A0AAV1XHK1</accession>
<dbReference type="PROSITE" id="PS50011">
    <property type="entry name" value="PROTEIN_KINASE_DOM"/>
    <property type="match status" value="1"/>
</dbReference>
<dbReference type="GO" id="GO:0005524">
    <property type="term" value="F:ATP binding"/>
    <property type="evidence" value="ECO:0007669"/>
    <property type="project" value="UniProtKB-UniRule"/>
</dbReference>
<sequence length="786" mass="89112">MGSVGASGVDDTVYVAVGDNVDRTRQLLHWTIHTFPARPICLLHLHQPYPTNSLSDRKLSANEPSDHAIKAFQEQGSKQVHELLDQYILILEKLKVKAKVLLIDNDDIEKGIAEAIAQHNIRYLVMGEAADKSNSGELAEQESEEAIIVREQAFLSCNIWFIRKGKPICTRVDGKHTFEVETAPLLLTLDSNTEAKRSEMINSELDPNALKYPDSGDTEETGNVSSQCLLQSKWSLSSFVGRSKLTDFLFHEEEKDEGELAIEINGRVEKTIIDAKSMRRKEFGVVLKRWKVENSTLEDEELERLCAKEIGRRKEVEEQIVRVKQQVQEVKSQKDEIMHELQMVQDRKSALMNQLSESQRTVTELEEKIISAVDLLISFRGKRDILRVEHKSAVRKVKVLKEFREADTKLSYRVEFPAFSFIEINEATNDLDPSWKIGEGRYGSVYKGLLCNMHVAIKMLPSYGSQSHLEFQRQVEILSRVRHPNLLTPIGSCVESRSLVYEYLNNGSLESHLVRKDKTSLPWQIRVSIAANICSALIFLHYSDPCIIHGNLKPSKVLLDANFVAKLSDVGIPCLVQCSSVDSAVTTTVCKNKNESMVYVDPEYLVTSKLKPESDVYSFGVILLQLLTGRPLFGLVRDMKCALEKGNLKSVLDISAGEWPLYQTKQLACLALRCCEKTWLNRPDLVSEIWSVLEPFRTTCINMPPYLASKKPHHSPPPHFLCPIVQEVMEEPYIAADGYTYEAEAIKEWLNSGHNTSPMTNLKLEHTDLVPNYVLHNAIQEWQQLI</sequence>
<dbReference type="InterPro" id="IPR003613">
    <property type="entry name" value="Ubox_domain"/>
</dbReference>
<feature type="domain" description="U-box" evidence="10">
    <location>
        <begin position="715"/>
        <end position="786"/>
    </location>
</feature>
<dbReference type="Pfam" id="PF04564">
    <property type="entry name" value="U-box"/>
    <property type="match status" value="1"/>
</dbReference>
<dbReference type="Gene3D" id="1.10.510.10">
    <property type="entry name" value="Transferase(Phosphotransferase) domain 1"/>
    <property type="match status" value="1"/>
</dbReference>
<keyword evidence="5" id="KW-0808">Transferase</keyword>
<reference evidence="11 12" key="1">
    <citation type="submission" date="2024-03" db="EMBL/GenBank/DDBJ databases">
        <authorList>
            <person name="Martinez-Hernandez J."/>
        </authorList>
    </citation>
    <scope>NUCLEOTIDE SEQUENCE [LARGE SCALE GENOMIC DNA]</scope>
</reference>
<dbReference type="SUPFAM" id="SSF56112">
    <property type="entry name" value="Protein kinase-like (PK-like)"/>
    <property type="match status" value="1"/>
</dbReference>
<dbReference type="InterPro" id="IPR013083">
    <property type="entry name" value="Znf_RING/FYVE/PHD"/>
</dbReference>
<dbReference type="CDD" id="cd16655">
    <property type="entry name" value="RING-Ubox_WDSUB1-like"/>
    <property type="match status" value="1"/>
</dbReference>
<dbReference type="PROSITE" id="PS00107">
    <property type="entry name" value="PROTEIN_KINASE_ATP"/>
    <property type="match status" value="1"/>
</dbReference>
<evidence type="ECO:0000256" key="1">
    <source>
        <dbReference type="ARBA" id="ARBA00000900"/>
    </source>
</evidence>
<comment type="pathway">
    <text evidence="3">Protein modification; protein ubiquitination.</text>
</comment>
<dbReference type="InterPro" id="IPR011009">
    <property type="entry name" value="Kinase-like_dom_sf"/>
</dbReference>
<evidence type="ECO:0000313" key="11">
    <source>
        <dbReference type="EMBL" id="CAL0320472.1"/>
    </source>
</evidence>
<comment type="caution">
    <text evidence="11">The sequence shown here is derived from an EMBL/GenBank/DDBJ whole genome shotgun (WGS) entry which is preliminary data.</text>
</comment>
<evidence type="ECO:0000259" key="9">
    <source>
        <dbReference type="PROSITE" id="PS50011"/>
    </source>
</evidence>
<dbReference type="InterPro" id="IPR014729">
    <property type="entry name" value="Rossmann-like_a/b/a_fold"/>
</dbReference>
<dbReference type="AlphaFoldDB" id="A0AAV1XHK1"/>
<organism evidence="11 12">
    <name type="scientific">Lupinus luteus</name>
    <name type="common">European yellow lupine</name>
    <dbReference type="NCBI Taxonomy" id="3873"/>
    <lineage>
        <taxon>Eukaryota</taxon>
        <taxon>Viridiplantae</taxon>
        <taxon>Streptophyta</taxon>
        <taxon>Embryophyta</taxon>
        <taxon>Tracheophyta</taxon>
        <taxon>Spermatophyta</taxon>
        <taxon>Magnoliopsida</taxon>
        <taxon>eudicotyledons</taxon>
        <taxon>Gunneridae</taxon>
        <taxon>Pentapetalae</taxon>
        <taxon>rosids</taxon>
        <taxon>fabids</taxon>
        <taxon>Fabales</taxon>
        <taxon>Fabaceae</taxon>
        <taxon>Papilionoideae</taxon>
        <taxon>50 kb inversion clade</taxon>
        <taxon>genistoids sensu lato</taxon>
        <taxon>core genistoids</taxon>
        <taxon>Genisteae</taxon>
        <taxon>Lupinus</taxon>
    </lineage>
</organism>
<feature type="domain" description="Protein kinase" evidence="9">
    <location>
        <begin position="431"/>
        <end position="697"/>
    </location>
</feature>
<dbReference type="InterPro" id="IPR000719">
    <property type="entry name" value="Prot_kinase_dom"/>
</dbReference>
<keyword evidence="8" id="KW-0175">Coiled coil</keyword>
<keyword evidence="6" id="KW-0833">Ubl conjugation pathway</keyword>
<dbReference type="EMBL" id="CAXHTB010000015">
    <property type="protein sequence ID" value="CAL0320472.1"/>
    <property type="molecule type" value="Genomic_DNA"/>
</dbReference>
<proteinExistence type="predicted"/>
<gene>
    <name evidence="11" type="ORF">LLUT_LOCUS21532</name>
</gene>
<dbReference type="InterPro" id="IPR017441">
    <property type="entry name" value="Protein_kinase_ATP_BS"/>
</dbReference>
<dbReference type="PANTHER" id="PTHR45647">
    <property type="entry name" value="OS02G0152300 PROTEIN"/>
    <property type="match status" value="1"/>
</dbReference>
<feature type="binding site" evidence="7">
    <location>
        <position position="458"/>
    </location>
    <ligand>
        <name>ATP</name>
        <dbReference type="ChEBI" id="CHEBI:30616"/>
    </ligand>
</feature>
<dbReference type="InterPro" id="IPR051348">
    <property type="entry name" value="U-box_ubiquitin_ligases"/>
</dbReference>
<dbReference type="Gene3D" id="3.30.200.20">
    <property type="entry name" value="Phosphorylase Kinase, domain 1"/>
    <property type="match status" value="1"/>
</dbReference>
<evidence type="ECO:0000256" key="7">
    <source>
        <dbReference type="PROSITE-ProRule" id="PRU10141"/>
    </source>
</evidence>
<evidence type="ECO:0000256" key="8">
    <source>
        <dbReference type="SAM" id="Coils"/>
    </source>
</evidence>
<evidence type="ECO:0000256" key="5">
    <source>
        <dbReference type="ARBA" id="ARBA00022679"/>
    </source>
</evidence>